<organism evidence="6 7">
    <name type="scientific">Fusibacter paucivorans</name>
    <dbReference type="NCBI Taxonomy" id="76009"/>
    <lineage>
        <taxon>Bacteria</taxon>
        <taxon>Bacillati</taxon>
        <taxon>Bacillota</taxon>
        <taxon>Clostridia</taxon>
        <taxon>Eubacteriales</taxon>
        <taxon>Eubacteriales Family XII. Incertae Sedis</taxon>
        <taxon>Fusibacter</taxon>
    </lineage>
</organism>
<name>A0ABS5PLS7_9FIRM</name>
<keyword evidence="7" id="KW-1185">Reference proteome</keyword>
<dbReference type="InterPro" id="IPR003593">
    <property type="entry name" value="AAA+_ATPase"/>
</dbReference>
<dbReference type="InterPro" id="IPR050153">
    <property type="entry name" value="Metal_Ion_Import_ABC"/>
</dbReference>
<evidence type="ECO:0000256" key="2">
    <source>
        <dbReference type="ARBA" id="ARBA00022448"/>
    </source>
</evidence>
<dbReference type="PANTHER" id="PTHR42734">
    <property type="entry name" value="METAL TRANSPORT SYSTEM ATP-BINDING PROTEIN TM_0124-RELATED"/>
    <property type="match status" value="1"/>
</dbReference>
<sequence>MLKLMNVNKTFNKGTINERNALDHIELHVNPGDFITIIGSNGAGKSTLFNAICGQFLVDSGQIILDQRNITAFSDHQRAFEIGRLMQDPMKGTAPNMTIEENLALAFTRKAKRGLFALNKSDRSKFREILSQLELGLEDRMKTKVGQLSGGQRQAVTLIMCTIAEPKLLLLDEHTAALDPETAQKILAITEKIIARDHLTAMMITHDIHAALKLGNRTIMMDDGQIILDIAGKDRSALTMDELLSFYSKERKKQLANDRMLFTS</sequence>
<dbReference type="InterPro" id="IPR027417">
    <property type="entry name" value="P-loop_NTPase"/>
</dbReference>
<comment type="similarity">
    <text evidence="1">Belongs to the ABC transporter superfamily.</text>
</comment>
<dbReference type="SUPFAM" id="SSF52540">
    <property type="entry name" value="P-loop containing nucleoside triphosphate hydrolases"/>
    <property type="match status" value="1"/>
</dbReference>
<dbReference type="EMBL" id="JAHBCL010000006">
    <property type="protein sequence ID" value="MBS7526008.1"/>
    <property type="molecule type" value="Genomic_DNA"/>
</dbReference>
<dbReference type="PANTHER" id="PTHR42734:SF17">
    <property type="entry name" value="METAL TRANSPORT SYSTEM ATP-BINDING PROTEIN TM_0124-RELATED"/>
    <property type="match status" value="1"/>
</dbReference>
<keyword evidence="3" id="KW-0547">Nucleotide-binding</keyword>
<evidence type="ECO:0000256" key="3">
    <source>
        <dbReference type="ARBA" id="ARBA00022741"/>
    </source>
</evidence>
<evidence type="ECO:0000256" key="1">
    <source>
        <dbReference type="ARBA" id="ARBA00005417"/>
    </source>
</evidence>
<evidence type="ECO:0000313" key="6">
    <source>
        <dbReference type="EMBL" id="MBS7526008.1"/>
    </source>
</evidence>
<dbReference type="GO" id="GO:0005524">
    <property type="term" value="F:ATP binding"/>
    <property type="evidence" value="ECO:0007669"/>
    <property type="project" value="UniProtKB-KW"/>
</dbReference>
<dbReference type="Gene3D" id="3.40.50.300">
    <property type="entry name" value="P-loop containing nucleotide triphosphate hydrolases"/>
    <property type="match status" value="1"/>
</dbReference>
<evidence type="ECO:0000259" key="5">
    <source>
        <dbReference type="PROSITE" id="PS50893"/>
    </source>
</evidence>
<evidence type="ECO:0000256" key="4">
    <source>
        <dbReference type="ARBA" id="ARBA00022840"/>
    </source>
</evidence>
<proteinExistence type="inferred from homology"/>
<dbReference type="Proteomes" id="UP000746471">
    <property type="component" value="Unassembled WGS sequence"/>
</dbReference>
<dbReference type="RefSeq" id="WP_213235792.1">
    <property type="nucleotide sequence ID" value="NZ_JAHBCL010000006.1"/>
</dbReference>
<reference evidence="6 7" key="1">
    <citation type="submission" date="2021-05" db="EMBL/GenBank/DDBJ databases">
        <title>Fusibacter ferrireducens sp. nov., an anaerobic, sulfur- and Fe-reducing bacterium isolated from the mangrove sediment.</title>
        <authorList>
            <person name="Qiu D."/>
        </authorList>
    </citation>
    <scope>NUCLEOTIDE SEQUENCE [LARGE SCALE GENOMIC DNA]</scope>
    <source>
        <strain evidence="6 7">DSM 12116</strain>
    </source>
</reference>
<dbReference type="PROSITE" id="PS50893">
    <property type="entry name" value="ABC_TRANSPORTER_2"/>
    <property type="match status" value="1"/>
</dbReference>
<gene>
    <name evidence="6" type="ORF">KHM83_04855</name>
</gene>
<dbReference type="PROSITE" id="PS00211">
    <property type="entry name" value="ABC_TRANSPORTER_1"/>
    <property type="match status" value="1"/>
</dbReference>
<comment type="caution">
    <text evidence="6">The sequence shown here is derived from an EMBL/GenBank/DDBJ whole genome shotgun (WGS) entry which is preliminary data.</text>
</comment>
<dbReference type="InterPro" id="IPR017871">
    <property type="entry name" value="ABC_transporter-like_CS"/>
</dbReference>
<accession>A0ABS5PLS7</accession>
<evidence type="ECO:0000313" key="7">
    <source>
        <dbReference type="Proteomes" id="UP000746471"/>
    </source>
</evidence>
<feature type="domain" description="ABC transporter" evidence="5">
    <location>
        <begin position="2"/>
        <end position="248"/>
    </location>
</feature>
<protein>
    <submittedName>
        <fullName evidence="6">ATP-binding cassette domain-containing protein</fullName>
    </submittedName>
</protein>
<dbReference type="Pfam" id="PF00005">
    <property type="entry name" value="ABC_tran"/>
    <property type="match status" value="1"/>
</dbReference>
<keyword evidence="2" id="KW-0813">Transport</keyword>
<dbReference type="InterPro" id="IPR003439">
    <property type="entry name" value="ABC_transporter-like_ATP-bd"/>
</dbReference>
<keyword evidence="4 6" id="KW-0067">ATP-binding</keyword>
<dbReference type="SMART" id="SM00382">
    <property type="entry name" value="AAA"/>
    <property type="match status" value="1"/>
</dbReference>